<dbReference type="EMBL" id="LNIX01000056">
    <property type="protein sequence ID" value="OXA37485.1"/>
    <property type="molecule type" value="Genomic_DNA"/>
</dbReference>
<dbReference type="InterPro" id="IPR013818">
    <property type="entry name" value="Lipase"/>
</dbReference>
<comment type="subcellular location">
    <subcellularLocation>
        <location evidence="1">Secreted</location>
    </subcellularLocation>
</comment>
<organism evidence="6 7">
    <name type="scientific">Folsomia candida</name>
    <name type="common">Springtail</name>
    <dbReference type="NCBI Taxonomy" id="158441"/>
    <lineage>
        <taxon>Eukaryota</taxon>
        <taxon>Metazoa</taxon>
        <taxon>Ecdysozoa</taxon>
        <taxon>Arthropoda</taxon>
        <taxon>Hexapoda</taxon>
        <taxon>Collembola</taxon>
        <taxon>Entomobryomorpha</taxon>
        <taxon>Isotomoidea</taxon>
        <taxon>Isotomidae</taxon>
        <taxon>Proisotominae</taxon>
        <taxon>Folsomia</taxon>
    </lineage>
</organism>
<evidence type="ECO:0000256" key="3">
    <source>
        <dbReference type="ARBA" id="ARBA00022525"/>
    </source>
</evidence>
<dbReference type="Proteomes" id="UP000198287">
    <property type="component" value="Unassembled WGS sequence"/>
</dbReference>
<accession>A0A226CVS3</accession>
<dbReference type="InterPro" id="IPR000734">
    <property type="entry name" value="TAG_lipase"/>
</dbReference>
<dbReference type="GO" id="GO:0016298">
    <property type="term" value="F:lipase activity"/>
    <property type="evidence" value="ECO:0007669"/>
    <property type="project" value="InterPro"/>
</dbReference>
<comment type="similarity">
    <text evidence="2 4">Belongs to the AB hydrolase superfamily. Lipase family.</text>
</comment>
<dbReference type="GO" id="GO:0016042">
    <property type="term" value="P:lipid catabolic process"/>
    <property type="evidence" value="ECO:0007669"/>
    <property type="project" value="TreeGrafter"/>
</dbReference>
<dbReference type="Gene3D" id="3.40.50.1820">
    <property type="entry name" value="alpha/beta hydrolase"/>
    <property type="match status" value="1"/>
</dbReference>
<evidence type="ECO:0000313" key="6">
    <source>
        <dbReference type="EMBL" id="OXA37485.1"/>
    </source>
</evidence>
<protein>
    <submittedName>
        <fullName evidence="6">Phospholipase A1</fullName>
    </submittedName>
</protein>
<proteinExistence type="inferred from homology"/>
<reference evidence="6 7" key="1">
    <citation type="submission" date="2015-12" db="EMBL/GenBank/DDBJ databases">
        <title>The genome of Folsomia candida.</title>
        <authorList>
            <person name="Faddeeva A."/>
            <person name="Derks M.F."/>
            <person name="Anvar Y."/>
            <person name="Smit S."/>
            <person name="Van Straalen N."/>
            <person name="Roelofs D."/>
        </authorList>
    </citation>
    <scope>NUCLEOTIDE SEQUENCE [LARGE SCALE GENOMIC DNA]</scope>
    <source>
        <strain evidence="6 7">VU population</strain>
        <tissue evidence="6">Whole body</tissue>
    </source>
</reference>
<evidence type="ECO:0000259" key="5">
    <source>
        <dbReference type="Pfam" id="PF00151"/>
    </source>
</evidence>
<dbReference type="OrthoDB" id="199913at2759"/>
<dbReference type="SUPFAM" id="SSF53474">
    <property type="entry name" value="alpha/beta-Hydrolases"/>
    <property type="match status" value="1"/>
</dbReference>
<dbReference type="InterPro" id="IPR029058">
    <property type="entry name" value="AB_hydrolase_fold"/>
</dbReference>
<dbReference type="STRING" id="158441.A0A226CVS3"/>
<evidence type="ECO:0000256" key="1">
    <source>
        <dbReference type="ARBA" id="ARBA00004613"/>
    </source>
</evidence>
<keyword evidence="3" id="KW-0964">Secreted</keyword>
<evidence type="ECO:0000256" key="2">
    <source>
        <dbReference type="ARBA" id="ARBA00010701"/>
    </source>
</evidence>
<sequence>MVAIVDWMTSSNNPRYDKVAKDVPFVGLEVSKEVKYLHDTFGTKVNDITLAGHSLGAHVMGHAARITDKGLELGQIGKIFGLDPAGPLFKKDGLDRNDAAHVEVIHTDTILGRYVAIGAVDVFLTWDNNFRLKGGKKISLSYSSCRYSAARDIFMDKLNGTEYKNYEIDPEIGSLGTNHVFILDVSGSMSSYGRNQAMISSLRHAIALIRENRQV</sequence>
<dbReference type="PANTHER" id="PTHR11610">
    <property type="entry name" value="LIPASE"/>
    <property type="match status" value="1"/>
</dbReference>
<dbReference type="AlphaFoldDB" id="A0A226CVS3"/>
<dbReference type="PRINTS" id="PR00821">
    <property type="entry name" value="TAGLIPASE"/>
</dbReference>
<dbReference type="Pfam" id="PF00151">
    <property type="entry name" value="Lipase"/>
    <property type="match status" value="1"/>
</dbReference>
<keyword evidence="7" id="KW-1185">Reference proteome</keyword>
<evidence type="ECO:0000313" key="7">
    <source>
        <dbReference type="Proteomes" id="UP000198287"/>
    </source>
</evidence>
<gene>
    <name evidence="6" type="ORF">Fcan01_27776</name>
</gene>
<comment type="caution">
    <text evidence="6">The sequence shown here is derived from an EMBL/GenBank/DDBJ whole genome shotgun (WGS) entry which is preliminary data.</text>
</comment>
<dbReference type="GO" id="GO:0005615">
    <property type="term" value="C:extracellular space"/>
    <property type="evidence" value="ECO:0007669"/>
    <property type="project" value="TreeGrafter"/>
</dbReference>
<name>A0A226CVS3_FOLCA</name>
<evidence type="ECO:0000256" key="4">
    <source>
        <dbReference type="RuleBase" id="RU004262"/>
    </source>
</evidence>
<feature type="domain" description="Lipase" evidence="5">
    <location>
        <begin position="2"/>
        <end position="123"/>
    </location>
</feature>